<proteinExistence type="predicted"/>
<protein>
    <submittedName>
        <fullName evidence="1">Uncharacterized protein</fullName>
    </submittedName>
</protein>
<dbReference type="EMBL" id="LAZR01011231">
    <property type="protein sequence ID" value="KKM62768.1"/>
    <property type="molecule type" value="Genomic_DNA"/>
</dbReference>
<sequence length="53" mass="6267">MKIKITQAELSHLIKDMPINYFISAEFAGDKLITKKGTWEYEKLMEYRKKTEG</sequence>
<dbReference type="AlphaFoldDB" id="A0A0F9IZN0"/>
<gene>
    <name evidence="1" type="ORF">LCGC14_1518280</name>
</gene>
<organism evidence="1">
    <name type="scientific">marine sediment metagenome</name>
    <dbReference type="NCBI Taxonomy" id="412755"/>
    <lineage>
        <taxon>unclassified sequences</taxon>
        <taxon>metagenomes</taxon>
        <taxon>ecological metagenomes</taxon>
    </lineage>
</organism>
<evidence type="ECO:0000313" key="1">
    <source>
        <dbReference type="EMBL" id="KKM62768.1"/>
    </source>
</evidence>
<name>A0A0F9IZN0_9ZZZZ</name>
<accession>A0A0F9IZN0</accession>
<reference evidence="1" key="1">
    <citation type="journal article" date="2015" name="Nature">
        <title>Complex archaea that bridge the gap between prokaryotes and eukaryotes.</title>
        <authorList>
            <person name="Spang A."/>
            <person name="Saw J.H."/>
            <person name="Jorgensen S.L."/>
            <person name="Zaremba-Niedzwiedzka K."/>
            <person name="Martijn J."/>
            <person name="Lind A.E."/>
            <person name="van Eijk R."/>
            <person name="Schleper C."/>
            <person name="Guy L."/>
            <person name="Ettema T.J."/>
        </authorList>
    </citation>
    <scope>NUCLEOTIDE SEQUENCE</scope>
</reference>
<comment type="caution">
    <text evidence="1">The sequence shown here is derived from an EMBL/GenBank/DDBJ whole genome shotgun (WGS) entry which is preliminary data.</text>
</comment>